<protein>
    <recommendedName>
        <fullName evidence="1">HDOD domain-containing protein</fullName>
    </recommendedName>
</protein>
<accession>A0A859D0X2</accession>
<dbReference type="KEGG" id="mpri:MP3633_1536"/>
<dbReference type="InterPro" id="IPR052340">
    <property type="entry name" value="RNase_Y/CdgJ"/>
</dbReference>
<sequence length="494" mass="55802">MKDKSPSGLNEWLHFLKNKKFPVKAVNLSRLKTQIKRTEDTLDGMQANIASDPLLAFAILNEANRIIPNKNSEIKTPFHAAAMVGMNGIAKLFPRFAPYDIKTTQKIPHVAAFLSEIQTSYEAATIARHWAIEKLTSHEDDIFWITLFRDAARWLLWFYAYPTMMSIRQKIKQGEKASQAELSTLGCRIDELTVHLCSHWGTPQKVIESFLTKHIPNAKEMQALAHLAHHPDELPGFTEDKRLTILINNPLIFSYCANKVAHEASLMRWDSKNLPFFYRVVATVMHRRLGEVIHTAHLASTEAATLYNNGGKISLAQQLLDPNLFTGKNTPNQKTKVTLSPISALKKALSQKGDIDTKQKANLALKTIKQAIPNAQHSIIFKHSNNKVSPMFQSGYNIEIIKAILWSSQSSVFEKLSKKRSASHLSGQKLDNLLKDLPHTADQIIDTNSHLILASTQTSKNEMAIFWLETRTEFNEKDYKNLKQIVSLISHSTP</sequence>
<reference evidence="2 3" key="1">
    <citation type="submission" date="2020-06" db="EMBL/GenBank/DDBJ databases">
        <authorList>
            <person name="Voronona O.L."/>
            <person name="Aksenova E.I."/>
            <person name="Kunda M.S."/>
            <person name="Semenov A.N."/>
            <person name="Ryzhova N."/>
        </authorList>
    </citation>
    <scope>NUCLEOTIDE SEQUENCE [LARGE SCALE GENOMIC DNA]</scope>
    <source>
        <strain evidence="2 3">MPKMM3633</strain>
    </source>
</reference>
<dbReference type="PANTHER" id="PTHR33525">
    <property type="match status" value="1"/>
</dbReference>
<dbReference type="RefSeq" id="WP_176335077.1">
    <property type="nucleotide sequence ID" value="NZ_BAAAEF010000027.1"/>
</dbReference>
<dbReference type="PROSITE" id="PS51833">
    <property type="entry name" value="HDOD"/>
    <property type="match status" value="1"/>
</dbReference>
<dbReference type="PANTHER" id="PTHR33525:SF4">
    <property type="entry name" value="CYCLIC DI-GMP PHOSPHODIESTERASE CDGJ"/>
    <property type="match status" value="1"/>
</dbReference>
<gene>
    <name evidence="2" type="ORF">MP3633_1536</name>
</gene>
<evidence type="ECO:0000313" key="3">
    <source>
        <dbReference type="Proteomes" id="UP000509371"/>
    </source>
</evidence>
<organism evidence="2 3">
    <name type="scientific">Marinomonas primoryensis</name>
    <dbReference type="NCBI Taxonomy" id="178399"/>
    <lineage>
        <taxon>Bacteria</taxon>
        <taxon>Pseudomonadati</taxon>
        <taxon>Pseudomonadota</taxon>
        <taxon>Gammaproteobacteria</taxon>
        <taxon>Oceanospirillales</taxon>
        <taxon>Oceanospirillaceae</taxon>
        <taxon>Marinomonas</taxon>
    </lineage>
</organism>
<feature type="domain" description="HDOD" evidence="1">
    <location>
        <begin position="21"/>
        <end position="216"/>
    </location>
</feature>
<evidence type="ECO:0000313" key="2">
    <source>
        <dbReference type="EMBL" id="QKK80269.1"/>
    </source>
</evidence>
<proteinExistence type="predicted"/>
<dbReference type="Proteomes" id="UP000509371">
    <property type="component" value="Chromosome"/>
</dbReference>
<dbReference type="SUPFAM" id="SSF109604">
    <property type="entry name" value="HD-domain/PDEase-like"/>
    <property type="match status" value="1"/>
</dbReference>
<dbReference type="Pfam" id="PF08668">
    <property type="entry name" value="HDOD"/>
    <property type="match status" value="1"/>
</dbReference>
<name>A0A859D0X2_9GAMM</name>
<dbReference type="Gene3D" id="1.10.3210.10">
    <property type="entry name" value="Hypothetical protein af1432"/>
    <property type="match status" value="1"/>
</dbReference>
<dbReference type="InterPro" id="IPR013976">
    <property type="entry name" value="HDOD"/>
</dbReference>
<dbReference type="EMBL" id="CP054301">
    <property type="protein sequence ID" value="QKK80269.1"/>
    <property type="molecule type" value="Genomic_DNA"/>
</dbReference>
<evidence type="ECO:0000259" key="1">
    <source>
        <dbReference type="PROSITE" id="PS51833"/>
    </source>
</evidence>
<dbReference type="AlphaFoldDB" id="A0A859D0X2"/>